<dbReference type="Gene3D" id="3.30.470.30">
    <property type="entry name" value="DNA ligase/mRNA capping enzyme"/>
    <property type="match status" value="1"/>
</dbReference>
<evidence type="ECO:0000256" key="3">
    <source>
        <dbReference type="ARBA" id="ARBA00022598"/>
    </source>
</evidence>
<dbReference type="CDD" id="cd07971">
    <property type="entry name" value="OBF_DNA_ligase_LigD"/>
    <property type="match status" value="1"/>
</dbReference>
<dbReference type="InterPro" id="IPR012309">
    <property type="entry name" value="DNA_ligase_ATP-dep_C"/>
</dbReference>
<dbReference type="PROSITE" id="PS50160">
    <property type="entry name" value="DNA_LIGASE_A3"/>
    <property type="match status" value="1"/>
</dbReference>
<dbReference type="CDD" id="cd07906">
    <property type="entry name" value="Adenylation_DNA_ligase_LigD_LigC"/>
    <property type="match status" value="1"/>
</dbReference>
<keyword evidence="18" id="KW-0511">Multifunctional enzyme</keyword>
<evidence type="ECO:0000256" key="4">
    <source>
        <dbReference type="ARBA" id="ARBA00022679"/>
    </source>
</evidence>
<dbReference type="InterPro" id="IPR033651">
    <property type="entry name" value="PaeLigD_Pol-like"/>
</dbReference>
<dbReference type="InterPro" id="IPR012310">
    <property type="entry name" value="DNA_ligase_ATP-dep_cent"/>
</dbReference>
<dbReference type="InterPro" id="IPR014146">
    <property type="entry name" value="LigD_ligase_dom"/>
</dbReference>
<dbReference type="RefSeq" id="WP_169261386.1">
    <property type="nucleotide sequence ID" value="NZ_WTVQ01000028.1"/>
</dbReference>
<proteinExistence type="predicted"/>
<evidence type="ECO:0000259" key="21">
    <source>
        <dbReference type="PROSITE" id="PS50160"/>
    </source>
</evidence>
<dbReference type="NCBIfam" id="TIGR02779">
    <property type="entry name" value="NHEJ_ligase_lig"/>
    <property type="match status" value="1"/>
</dbReference>
<evidence type="ECO:0000313" key="22">
    <source>
        <dbReference type="EMBL" id="NMG76249.1"/>
    </source>
</evidence>
<dbReference type="InterPro" id="IPR014145">
    <property type="entry name" value="LigD_pol_dom"/>
</dbReference>
<keyword evidence="6" id="KW-0540">Nuclease</keyword>
<protein>
    <recommendedName>
        <fullName evidence="2">DNA ligase (ATP)</fullName>
        <ecNumber evidence="2">6.5.1.1</ecNumber>
    </recommendedName>
    <alternativeName>
        <fullName evidence="19">NHEJ DNA polymerase</fullName>
    </alternativeName>
</protein>
<keyword evidence="15" id="KW-0233">DNA recombination</keyword>
<reference evidence="22 23" key="1">
    <citation type="submission" date="2019-12" db="EMBL/GenBank/DDBJ databases">
        <title>Comparative genomics gives insights into the taxonomy of the Azoarcus-Aromatoleum group and reveals separate origins of nif in the plant-associated Azoarcus and non-plant-associated Aromatoleum sub-groups.</title>
        <authorList>
            <person name="Lafos M."/>
            <person name="Maluk M."/>
            <person name="Batista M."/>
            <person name="Junghare M."/>
            <person name="Carmona M."/>
            <person name="Faoro H."/>
            <person name="Cruz L.M."/>
            <person name="Battistoni F."/>
            <person name="De Souza E."/>
            <person name="Pedrosa F."/>
            <person name="Chen W.-M."/>
            <person name="Poole P.S."/>
            <person name="Dixon R.A."/>
            <person name="James E.K."/>
        </authorList>
    </citation>
    <scope>NUCLEOTIDE SEQUENCE [LARGE SCALE GENOMIC DNA]</scope>
    <source>
        <strain evidence="22 23">22Lin</strain>
    </source>
</reference>
<dbReference type="Gene3D" id="2.40.50.140">
    <property type="entry name" value="Nucleic acid-binding proteins"/>
    <property type="match status" value="1"/>
</dbReference>
<comment type="catalytic activity">
    <reaction evidence="20">
        <text>ATP + (deoxyribonucleotide)n-3'-hydroxyl + 5'-phospho-(deoxyribonucleotide)m = (deoxyribonucleotide)n+m + AMP + diphosphate.</text>
        <dbReference type="EC" id="6.5.1.1"/>
    </reaction>
</comment>
<evidence type="ECO:0000256" key="9">
    <source>
        <dbReference type="ARBA" id="ARBA00022763"/>
    </source>
</evidence>
<comment type="caution">
    <text evidence="22">The sequence shown here is derived from an EMBL/GenBank/DDBJ whole genome shotgun (WGS) entry which is preliminary data.</text>
</comment>
<dbReference type="EMBL" id="WTVQ01000028">
    <property type="protein sequence ID" value="NMG76249.1"/>
    <property type="molecule type" value="Genomic_DNA"/>
</dbReference>
<accession>A0ABX1QCX0</accession>
<dbReference type="Gene3D" id="3.30.1490.70">
    <property type="match status" value="1"/>
</dbReference>
<keyword evidence="16" id="KW-0234">DNA repair</keyword>
<dbReference type="NCBIfam" id="TIGR02777">
    <property type="entry name" value="LigD_PE_dom"/>
    <property type="match status" value="1"/>
</dbReference>
<evidence type="ECO:0000256" key="11">
    <source>
        <dbReference type="ARBA" id="ARBA00022839"/>
    </source>
</evidence>
<dbReference type="InterPro" id="IPR052171">
    <property type="entry name" value="NHEJ_LigD"/>
</dbReference>
<organism evidence="22 23">
    <name type="scientific">Aromatoleum diolicum</name>
    <dbReference type="NCBI Taxonomy" id="75796"/>
    <lineage>
        <taxon>Bacteria</taxon>
        <taxon>Pseudomonadati</taxon>
        <taxon>Pseudomonadota</taxon>
        <taxon>Betaproteobacteria</taxon>
        <taxon>Rhodocyclales</taxon>
        <taxon>Rhodocyclaceae</taxon>
        <taxon>Aromatoleum</taxon>
    </lineage>
</organism>
<keyword evidence="9" id="KW-0227">DNA damage</keyword>
<evidence type="ECO:0000256" key="5">
    <source>
        <dbReference type="ARBA" id="ARBA00022695"/>
    </source>
</evidence>
<evidence type="ECO:0000313" key="23">
    <source>
        <dbReference type="Proteomes" id="UP000648984"/>
    </source>
</evidence>
<evidence type="ECO:0000256" key="12">
    <source>
        <dbReference type="ARBA" id="ARBA00022840"/>
    </source>
</evidence>
<evidence type="ECO:0000256" key="19">
    <source>
        <dbReference type="ARBA" id="ARBA00029943"/>
    </source>
</evidence>
<evidence type="ECO:0000256" key="17">
    <source>
        <dbReference type="ARBA" id="ARBA00023211"/>
    </source>
</evidence>
<dbReference type="Proteomes" id="UP000648984">
    <property type="component" value="Unassembled WGS sequence"/>
</dbReference>
<evidence type="ECO:0000256" key="13">
    <source>
        <dbReference type="ARBA" id="ARBA00022932"/>
    </source>
</evidence>
<evidence type="ECO:0000256" key="16">
    <source>
        <dbReference type="ARBA" id="ARBA00023204"/>
    </source>
</evidence>
<dbReference type="Pfam" id="PF04679">
    <property type="entry name" value="DNA_ligase_A_C"/>
    <property type="match status" value="1"/>
</dbReference>
<evidence type="ECO:0000256" key="20">
    <source>
        <dbReference type="ARBA" id="ARBA00034003"/>
    </source>
</evidence>
<dbReference type="CDD" id="cd04862">
    <property type="entry name" value="PaeLigD_Pol_like"/>
    <property type="match status" value="1"/>
</dbReference>
<keyword evidence="17" id="KW-0464">Manganese</keyword>
<evidence type="ECO:0000256" key="15">
    <source>
        <dbReference type="ARBA" id="ARBA00023172"/>
    </source>
</evidence>
<dbReference type="Pfam" id="PF21686">
    <property type="entry name" value="LigD_Prim-Pol"/>
    <property type="match status" value="1"/>
</dbReference>
<dbReference type="InterPro" id="IPR014144">
    <property type="entry name" value="LigD_PE_domain"/>
</dbReference>
<keyword evidence="12" id="KW-0067">ATP-binding</keyword>
<evidence type="ECO:0000256" key="10">
    <source>
        <dbReference type="ARBA" id="ARBA00022801"/>
    </source>
</evidence>
<evidence type="ECO:0000256" key="14">
    <source>
        <dbReference type="ARBA" id="ARBA00023125"/>
    </source>
</evidence>
<keyword evidence="11" id="KW-0269">Exonuclease</keyword>
<keyword evidence="7" id="KW-0479">Metal-binding</keyword>
<keyword evidence="4" id="KW-0808">Transferase</keyword>
<sequence length="850" mass="92722">MIRHSKRSLEAPAHDPLGAYQSKRDFALTPEPATGGQSVVDQLRFVVQKHWASSLHYDFRLELDGTMKSWAVPKGPSLDPSVKRMAVQVEDHPLAYADFEGTIPAKQYGAGKVIVWDAGTWLPLQDPQQGVRDGNLKFELHGHKLHGRWVLVRMKGKGEKQPAWLLIKEKDSYARPSTEYSVVDELPASVKSLGPASRGAAAAADGHRSASNHDLPVEAVPSALPHSLAPQLATLVAGPPPDAAEWLYEIKFDGYRMLVRNDASGARLLTRNGHDWTSKLRPLQSAFERLRLPPGWYDGEIVVPDEAGIPDFGALQQAFDTQRTNDVVLYLFDVPYVAGHDLRSAPLQARRLVLKGLLAASNSDQIRFSEAFDAAPQSVLASACKLGLEGVIAKRRSSTYRSSRSADWVKLKCSQRQEFVIGGYTAPQGARTGFGALLLGVNDAQGALLYAGDVGTGFSEKVLKDLKKALDARAQSTSPFAVGSKIDGRPQWVTPTLVAEVSFGEWTRAGHIRHAVFRGLRTDKDASTIVREKALRMPSAKASNAVPSLRAHALSDRIHVTNPQRVIDTRTGTTKLELVRYYALVGDLMMKHLKGRPVSLVRAPDGVDGQLFFQKHAETEKLPGIRQLDPGLDLDHPPMIEVASKRGLLSAAQWNVVEFHTLNTGTVSFEHPDRMVFDLDPGEGVAWSQVQEAAQLMHSFLAQLGLPSFLKTSGGKGLHVVVPVKRLHDWGTVKGFSQAVVAHMAKTIPQRFVARSGPKNRVGRIFIDYLRNGLGATTVCAWSARARPGLGISVPVAWGELPSLRGGDHWSVKTVHERLDIGNEPWIGYARAARGLASAMSALGYAPPVA</sequence>
<dbReference type="Gene3D" id="3.90.920.10">
    <property type="entry name" value="DNA primase, PRIM domain"/>
    <property type="match status" value="1"/>
</dbReference>
<dbReference type="Pfam" id="PF13298">
    <property type="entry name" value="LigD_N"/>
    <property type="match status" value="1"/>
</dbReference>
<dbReference type="PANTHER" id="PTHR42705:SF2">
    <property type="entry name" value="BIFUNCTIONAL NON-HOMOLOGOUS END JOINING PROTEIN LIGD"/>
    <property type="match status" value="1"/>
</dbReference>
<keyword evidence="8" id="KW-0547">Nucleotide-binding</keyword>
<evidence type="ECO:0000256" key="2">
    <source>
        <dbReference type="ARBA" id="ARBA00012727"/>
    </source>
</evidence>
<keyword evidence="5" id="KW-0548">Nucleotidyltransferase</keyword>
<dbReference type="NCBIfam" id="NF004628">
    <property type="entry name" value="PRK05972.1"/>
    <property type="match status" value="1"/>
</dbReference>
<evidence type="ECO:0000256" key="1">
    <source>
        <dbReference type="ARBA" id="ARBA00001936"/>
    </source>
</evidence>
<keyword evidence="10" id="KW-0378">Hydrolase</keyword>
<evidence type="ECO:0000256" key="6">
    <source>
        <dbReference type="ARBA" id="ARBA00022722"/>
    </source>
</evidence>
<dbReference type="NCBIfam" id="TIGR02778">
    <property type="entry name" value="ligD_pol"/>
    <property type="match status" value="1"/>
</dbReference>
<keyword evidence="3 22" id="KW-0436">Ligase</keyword>
<feature type="domain" description="ATP-dependent DNA ligase family profile" evidence="21">
    <location>
        <begin position="320"/>
        <end position="457"/>
    </location>
</feature>
<keyword evidence="14" id="KW-0238">DNA-binding</keyword>
<keyword evidence="13" id="KW-0239">DNA-directed DNA polymerase</keyword>
<dbReference type="InterPro" id="IPR012340">
    <property type="entry name" value="NA-bd_OB-fold"/>
</dbReference>
<dbReference type="SUPFAM" id="SSF50249">
    <property type="entry name" value="Nucleic acid-binding proteins"/>
    <property type="match status" value="1"/>
</dbReference>
<dbReference type="EC" id="6.5.1.1" evidence="2"/>
<gene>
    <name evidence="22" type="primary">ligD</name>
    <name evidence="22" type="ORF">GPA25_15920</name>
</gene>
<dbReference type="Pfam" id="PF01068">
    <property type="entry name" value="DNA_ligase_A_M"/>
    <property type="match status" value="1"/>
</dbReference>
<comment type="cofactor">
    <cofactor evidence="1">
        <name>Mn(2+)</name>
        <dbReference type="ChEBI" id="CHEBI:29035"/>
    </cofactor>
</comment>
<dbReference type="SUPFAM" id="SSF56091">
    <property type="entry name" value="DNA ligase/mRNA capping enzyme, catalytic domain"/>
    <property type="match status" value="1"/>
</dbReference>
<evidence type="ECO:0000256" key="7">
    <source>
        <dbReference type="ARBA" id="ARBA00022723"/>
    </source>
</evidence>
<dbReference type="NCBIfam" id="TIGR02776">
    <property type="entry name" value="NHEJ_ligase_prk"/>
    <property type="match status" value="1"/>
</dbReference>
<evidence type="ECO:0000256" key="18">
    <source>
        <dbReference type="ARBA" id="ARBA00023268"/>
    </source>
</evidence>
<dbReference type="GO" id="GO:0016874">
    <property type="term" value="F:ligase activity"/>
    <property type="evidence" value="ECO:0007669"/>
    <property type="project" value="UniProtKB-KW"/>
</dbReference>
<dbReference type="PANTHER" id="PTHR42705">
    <property type="entry name" value="BIFUNCTIONAL NON-HOMOLOGOUS END JOINING PROTEIN LIGD"/>
    <property type="match status" value="1"/>
</dbReference>
<evidence type="ECO:0000256" key="8">
    <source>
        <dbReference type="ARBA" id="ARBA00022741"/>
    </source>
</evidence>
<keyword evidence="23" id="KW-1185">Reference proteome</keyword>
<dbReference type="InterPro" id="IPR014143">
    <property type="entry name" value="NHEJ_ligase_prk"/>
</dbReference>
<name>A0ABX1QCX0_9RHOO</name>